<keyword evidence="2" id="KW-0238">DNA-binding</keyword>
<dbReference type="InterPro" id="IPR016032">
    <property type="entry name" value="Sig_transdc_resp-reg_C-effctor"/>
</dbReference>
<dbReference type="SMART" id="SM00421">
    <property type="entry name" value="HTH_LUXR"/>
    <property type="match status" value="1"/>
</dbReference>
<accession>A0ABP8DJL2</accession>
<dbReference type="SUPFAM" id="SSF48452">
    <property type="entry name" value="TPR-like"/>
    <property type="match status" value="1"/>
</dbReference>
<dbReference type="PROSITE" id="PS50043">
    <property type="entry name" value="HTH_LUXR_2"/>
    <property type="match status" value="1"/>
</dbReference>
<dbReference type="CDD" id="cd06170">
    <property type="entry name" value="LuxR_C_like"/>
    <property type="match status" value="1"/>
</dbReference>
<dbReference type="InterPro" id="IPR036388">
    <property type="entry name" value="WH-like_DNA-bd_sf"/>
</dbReference>
<evidence type="ECO:0000259" key="4">
    <source>
        <dbReference type="PROSITE" id="PS50043"/>
    </source>
</evidence>
<comment type="caution">
    <text evidence="5">The sequence shown here is derived from an EMBL/GenBank/DDBJ whole genome shotgun (WGS) entry which is preliminary data.</text>
</comment>
<dbReference type="Gene3D" id="3.40.50.300">
    <property type="entry name" value="P-loop containing nucleotide triphosphate hydrolases"/>
    <property type="match status" value="1"/>
</dbReference>
<evidence type="ECO:0000256" key="2">
    <source>
        <dbReference type="ARBA" id="ARBA00023125"/>
    </source>
</evidence>
<keyword evidence="3" id="KW-0804">Transcription</keyword>
<evidence type="ECO:0000256" key="1">
    <source>
        <dbReference type="ARBA" id="ARBA00023015"/>
    </source>
</evidence>
<gene>
    <name evidence="5" type="ORF">GCM10022255_073610</name>
</gene>
<keyword evidence="1" id="KW-0805">Transcription regulation</keyword>
<sequence length="886" mass="94311">MGSIDRAGSDDATSVLRAKLTVPEVVPRALPRRELHDELWSLTDLPVAMITGPAGTGKTQLVAAWAGEAGSGDPVAWLTLDRDDGRQPDRLWRHLLAALRGAGVVLPARLTSGAPADHRTAMDVAAALARWDRPLLLVLDNATWLGPELYAEVDYVVRHAECLRLLLVGRRRPRFPVHRYRLTDELGELPPQDLLLDAEQTRELLALHDVGVTDGELADVMRQTRGWIAGARLCALAMEATPGAGVPNLTEHPHVAEYFTGEIADALTEPQRALMAGVALLDAFTPQLAAAAGGRDPDPDVLDELAEAGAFLERTGGDGPGGAGGSVYRMHPLFAAMLRDRLAPPPPQARAVRLRAARFLAAAGDVPGAVAQAAEAGAWDQAARIVVDDLAAGELILDGPEGRLAGLLSAAPDEPATPEGVVVAAALALARGDHATAERFMARAGAGPAGLGAFAGVDNPVALALSACLVQQSLAYFTADLDRLAATADAAARLLERADRQRRAARPELRVFVLSGRATAALCAGRLAEAAELFAEAALAAAGHRCNALLVYCAEHLAFAEAHRGRLRVAYDAARRALALAETTPAVPGKLDHPVRPHVADATLAWVAAEWYDIHTAWQYLRSAEEGLEAFAGQPQRDTFADTLALVRARLLRAGGELPAALSAVRRAPTGRHPRPWIRSQLALTELRLLIAMGRHQEVRDALDHLDPDLPEVELLGGVAQLAGGDPDRAIECADRVLARFDLPVGVVVDAWLLLAAGVARQGDDERAAEALRTAVEFMAEEGGVRAVYESDVILRRLLREQDMPHLAVEHRADPNRGDPEGVPALSARQADVLRRLAARIPVGEIAAELNVSVTTVRTHIRGILRALEVDEPADAIRRAGELGLL</sequence>
<dbReference type="Pfam" id="PF00196">
    <property type="entry name" value="GerE"/>
    <property type="match status" value="1"/>
</dbReference>
<feature type="domain" description="HTH luxR-type" evidence="4">
    <location>
        <begin position="819"/>
        <end position="884"/>
    </location>
</feature>
<evidence type="ECO:0000256" key="3">
    <source>
        <dbReference type="ARBA" id="ARBA00023163"/>
    </source>
</evidence>
<dbReference type="SUPFAM" id="SSF52540">
    <property type="entry name" value="P-loop containing nucleoside triphosphate hydrolases"/>
    <property type="match status" value="1"/>
</dbReference>
<name>A0ABP8DJL2_9ACTN</name>
<evidence type="ECO:0000313" key="6">
    <source>
        <dbReference type="Proteomes" id="UP001500620"/>
    </source>
</evidence>
<dbReference type="PANTHER" id="PTHR44688:SF16">
    <property type="entry name" value="DNA-BINDING TRANSCRIPTIONAL ACTIVATOR DEVR_DOSR"/>
    <property type="match status" value="1"/>
</dbReference>
<dbReference type="Pfam" id="PF25873">
    <property type="entry name" value="WHD_MalT"/>
    <property type="match status" value="1"/>
</dbReference>
<dbReference type="InterPro" id="IPR000792">
    <property type="entry name" value="Tscrpt_reg_LuxR_C"/>
</dbReference>
<dbReference type="PANTHER" id="PTHR44688">
    <property type="entry name" value="DNA-BINDING TRANSCRIPTIONAL ACTIVATOR DEVR_DOSR"/>
    <property type="match status" value="1"/>
</dbReference>
<dbReference type="Proteomes" id="UP001500620">
    <property type="component" value="Unassembled WGS sequence"/>
</dbReference>
<dbReference type="InterPro" id="IPR011990">
    <property type="entry name" value="TPR-like_helical_dom_sf"/>
</dbReference>
<dbReference type="InterPro" id="IPR003593">
    <property type="entry name" value="AAA+_ATPase"/>
</dbReference>
<dbReference type="EMBL" id="BAABAT010000027">
    <property type="protein sequence ID" value="GAA4257315.1"/>
    <property type="molecule type" value="Genomic_DNA"/>
</dbReference>
<keyword evidence="6" id="KW-1185">Reference proteome</keyword>
<dbReference type="RefSeq" id="WP_345134311.1">
    <property type="nucleotide sequence ID" value="NZ_BAABAT010000027.1"/>
</dbReference>
<organism evidence="5 6">
    <name type="scientific">Dactylosporangium darangshiense</name>
    <dbReference type="NCBI Taxonomy" id="579108"/>
    <lineage>
        <taxon>Bacteria</taxon>
        <taxon>Bacillati</taxon>
        <taxon>Actinomycetota</taxon>
        <taxon>Actinomycetes</taxon>
        <taxon>Micromonosporales</taxon>
        <taxon>Micromonosporaceae</taxon>
        <taxon>Dactylosporangium</taxon>
    </lineage>
</organism>
<dbReference type="SMART" id="SM00382">
    <property type="entry name" value="AAA"/>
    <property type="match status" value="1"/>
</dbReference>
<dbReference type="InterPro" id="IPR027417">
    <property type="entry name" value="P-loop_NTPase"/>
</dbReference>
<evidence type="ECO:0000313" key="5">
    <source>
        <dbReference type="EMBL" id="GAA4257315.1"/>
    </source>
</evidence>
<protein>
    <submittedName>
        <fullName evidence="5">LuxR family transcriptional regulator</fullName>
    </submittedName>
</protein>
<reference evidence="6" key="1">
    <citation type="journal article" date="2019" name="Int. J. Syst. Evol. Microbiol.">
        <title>The Global Catalogue of Microorganisms (GCM) 10K type strain sequencing project: providing services to taxonomists for standard genome sequencing and annotation.</title>
        <authorList>
            <consortium name="The Broad Institute Genomics Platform"/>
            <consortium name="The Broad Institute Genome Sequencing Center for Infectious Disease"/>
            <person name="Wu L."/>
            <person name="Ma J."/>
        </authorList>
    </citation>
    <scope>NUCLEOTIDE SEQUENCE [LARGE SCALE GENOMIC DNA]</scope>
    <source>
        <strain evidence="6">JCM 17441</strain>
    </source>
</reference>
<dbReference type="Gene3D" id="1.10.10.10">
    <property type="entry name" value="Winged helix-like DNA-binding domain superfamily/Winged helix DNA-binding domain"/>
    <property type="match status" value="1"/>
</dbReference>
<proteinExistence type="predicted"/>
<dbReference type="Gene3D" id="1.25.40.10">
    <property type="entry name" value="Tetratricopeptide repeat domain"/>
    <property type="match status" value="1"/>
</dbReference>
<dbReference type="InterPro" id="IPR059106">
    <property type="entry name" value="WHD_MalT"/>
</dbReference>
<dbReference type="SUPFAM" id="SSF46894">
    <property type="entry name" value="C-terminal effector domain of the bipartite response regulators"/>
    <property type="match status" value="1"/>
</dbReference>